<reference evidence="2 3" key="1">
    <citation type="submission" date="2020-08" db="EMBL/GenBank/DDBJ databases">
        <title>Genomic Encyclopedia of Type Strains, Phase IV (KMG-IV): sequencing the most valuable type-strain genomes for metagenomic binning, comparative biology and taxonomic classification.</title>
        <authorList>
            <person name="Goeker M."/>
        </authorList>
    </citation>
    <scope>NUCLEOTIDE SEQUENCE [LARGE SCALE GENOMIC DNA]</scope>
    <source>
        <strain evidence="2 3">DSM 5895</strain>
    </source>
</reference>
<dbReference type="RefSeq" id="WP_183188457.1">
    <property type="nucleotide sequence ID" value="NZ_JACICD010000001.1"/>
</dbReference>
<dbReference type="EMBL" id="JACICD010000001">
    <property type="protein sequence ID" value="MBB3770353.1"/>
    <property type="molecule type" value="Genomic_DNA"/>
</dbReference>
<dbReference type="PANTHER" id="PTHR41259:SF1">
    <property type="entry name" value="DOUBLE-STRAND BREAK REPAIR RAD50 ATPASE, PUTATIVE-RELATED"/>
    <property type="match status" value="1"/>
</dbReference>
<evidence type="ECO:0008006" key="4">
    <source>
        <dbReference type="Google" id="ProtNLM"/>
    </source>
</evidence>
<dbReference type="Gene3D" id="3.40.50.300">
    <property type="entry name" value="P-loop containing nucleotide triphosphate hydrolases"/>
    <property type="match status" value="2"/>
</dbReference>
<dbReference type="PANTHER" id="PTHR41259">
    <property type="entry name" value="DOUBLE-STRAND BREAK REPAIR RAD50 ATPASE, PUTATIVE-RELATED"/>
    <property type="match status" value="1"/>
</dbReference>
<accession>A0A839Z5Q8</accession>
<gene>
    <name evidence="2" type="ORF">FHS55_000939</name>
</gene>
<evidence type="ECO:0000256" key="1">
    <source>
        <dbReference type="SAM" id="Coils"/>
    </source>
</evidence>
<comment type="caution">
    <text evidence="2">The sequence shown here is derived from an EMBL/GenBank/DDBJ whole genome shotgun (WGS) entry which is preliminary data.</text>
</comment>
<protein>
    <recommendedName>
        <fullName evidence="4">DNA-binding protein</fullName>
    </recommendedName>
</protein>
<sequence length="880" mass="95606">MKLAALRLYNVKRFARQGVAIEDIGDGVNVLCAANEYGKSTSFEALHALFFLPHTSVAKDVQRLKPYSGGNPIVQAEIEVAEGRFRLTKQFIGGKRAQVERLDGFGGAQLVAQADEAESFIAGLIRGGSAGPAGLLWVRQGITGLEERKKSEEEEERRVRESLLASVQGEVEAITGGRRMSQIMAACEEELGRLVTATLRPRSGGPYAAAVEEEARLAEEERRLSAEVRALREALDRRAGALKRLTELGNAEEKAARRAAVEQAEAAFEAAKAHAQKLKAAEAEAALARDRRDAAVREVSAFREALEQAERLGSELAAANAAREEARARRGAALLAIEQAQAAVAAAESEEQATRELLVRLDAALRARQAAEERTALDARLQQAEVLRARQEQSEAALAPLSIADAAVDELQQLDIEIARLRAAEEAALPTLHMAYAGEPAAPLVLDGAPLNEGEEHPIRDLSRLDIPGIGTLTLCSHRPEGADRARRAAERKRADLLATLGVADLPAARARQAAARAKSTELDGLRLELRHLAPEGLARLREEVARRAALAPELLELKADPEETRLKLAQAGLRVDAARNGVREAQPQQGRANDAFVATEAAVARLGGELARLDAFLGDAAERPARAQLLAQGREEREALFARHEAQATALRQAAPHLPSAEAALRRAKSAEDAATQEEGRLGRELAELNGQIRTRADDAVEEAWRETGEALEAARGRARAFAAEVAALERLRATLQASRSAARDLYLKPVLTELRPLLGLLFEDISIVFDEKTLLPQTIRRNGQDEEIDRLSGGMREQLSVLTRLAFARLLARDGRPAPVILDDALVYSDDDRIERMFNALHLQARDQQILVFSCRQRAFSRLGGNVLAMTPWQPEAA</sequence>
<dbReference type="SUPFAM" id="SSF52540">
    <property type="entry name" value="P-loop containing nucleoside triphosphate hydrolases"/>
    <property type="match status" value="1"/>
</dbReference>
<proteinExistence type="predicted"/>
<feature type="coiled-coil region" evidence="1">
    <location>
        <begin position="261"/>
        <end position="424"/>
    </location>
</feature>
<dbReference type="Proteomes" id="UP000533469">
    <property type="component" value="Unassembled WGS sequence"/>
</dbReference>
<dbReference type="AlphaFoldDB" id="A0A839Z5Q8"/>
<name>A0A839Z5Q8_9HYPH</name>
<evidence type="ECO:0000313" key="2">
    <source>
        <dbReference type="EMBL" id="MBB3770353.1"/>
    </source>
</evidence>
<keyword evidence="1" id="KW-0175">Coiled coil</keyword>
<organism evidence="2 3">
    <name type="scientific">Ancylobacter tetraedralis</name>
    <dbReference type="NCBI Taxonomy" id="217068"/>
    <lineage>
        <taxon>Bacteria</taxon>
        <taxon>Pseudomonadati</taxon>
        <taxon>Pseudomonadota</taxon>
        <taxon>Alphaproteobacteria</taxon>
        <taxon>Hyphomicrobiales</taxon>
        <taxon>Xanthobacteraceae</taxon>
        <taxon>Ancylobacter</taxon>
    </lineage>
</organism>
<evidence type="ECO:0000313" key="3">
    <source>
        <dbReference type="Proteomes" id="UP000533469"/>
    </source>
</evidence>
<dbReference type="InterPro" id="IPR027417">
    <property type="entry name" value="P-loop_NTPase"/>
</dbReference>
<keyword evidence="3" id="KW-1185">Reference proteome</keyword>
<feature type="coiled-coil region" evidence="1">
    <location>
        <begin position="210"/>
        <end position="237"/>
    </location>
</feature>